<accession>A0A3R7HNE2</accession>
<dbReference type="GO" id="GO:0003677">
    <property type="term" value="F:DNA binding"/>
    <property type="evidence" value="ECO:0007669"/>
    <property type="project" value="UniProtKB-KW"/>
</dbReference>
<keyword evidence="4" id="KW-0804">Transcription</keyword>
<dbReference type="Pfam" id="PF00126">
    <property type="entry name" value="HTH_1"/>
    <property type="match status" value="1"/>
</dbReference>
<dbReference type="SUPFAM" id="SSF46785">
    <property type="entry name" value="Winged helix' DNA-binding domain"/>
    <property type="match status" value="1"/>
</dbReference>
<comment type="caution">
    <text evidence="6">The sequence shown here is derived from an EMBL/GenBank/DDBJ whole genome shotgun (WGS) entry which is preliminary data.</text>
</comment>
<evidence type="ECO:0000256" key="4">
    <source>
        <dbReference type="ARBA" id="ARBA00023163"/>
    </source>
</evidence>
<dbReference type="GO" id="GO:0003700">
    <property type="term" value="F:DNA-binding transcription factor activity"/>
    <property type="evidence" value="ECO:0007669"/>
    <property type="project" value="InterPro"/>
</dbReference>
<dbReference type="InterPro" id="IPR036388">
    <property type="entry name" value="WH-like_DNA-bd_sf"/>
</dbReference>
<reference evidence="6 7" key="1">
    <citation type="submission" date="2018-09" db="EMBL/GenBank/DDBJ databases">
        <title>Genome comparison of Alicycliphilus sp. BQ1, a polyurethanolytic bacterium, with its closest phylogenetic relatives Alicycliphilus denitrificans BC and K601, unable to attack polyurethane.</title>
        <authorList>
            <person name="Loza-Tavera H."/>
            <person name="Lozano L."/>
            <person name="Cevallos M."/>
            <person name="Maya-Lucas O."/>
            <person name="Garcia-Mena J."/>
            <person name="Hernandez J."/>
        </authorList>
    </citation>
    <scope>NUCLEOTIDE SEQUENCE [LARGE SCALE GENOMIC DNA]</scope>
    <source>
        <strain evidence="6 7">BQ1</strain>
    </source>
</reference>
<keyword evidence="2" id="KW-0805">Transcription regulation</keyword>
<organism evidence="6 7">
    <name type="scientific">Alicycliphilus denitrificans</name>
    <dbReference type="NCBI Taxonomy" id="179636"/>
    <lineage>
        <taxon>Bacteria</taxon>
        <taxon>Pseudomonadati</taxon>
        <taxon>Pseudomonadota</taxon>
        <taxon>Betaproteobacteria</taxon>
        <taxon>Burkholderiales</taxon>
        <taxon>Comamonadaceae</taxon>
        <taxon>Alicycliphilus</taxon>
    </lineage>
</organism>
<dbReference type="InterPro" id="IPR005119">
    <property type="entry name" value="LysR_subst-bd"/>
</dbReference>
<dbReference type="RefSeq" id="WP_094437914.1">
    <property type="nucleotide sequence ID" value="NZ_AP024172.1"/>
</dbReference>
<dbReference type="Gene3D" id="3.40.190.10">
    <property type="entry name" value="Periplasmic binding protein-like II"/>
    <property type="match status" value="2"/>
</dbReference>
<dbReference type="Gene3D" id="1.10.10.10">
    <property type="entry name" value="Winged helix-like DNA-binding domain superfamily/Winged helix DNA-binding domain"/>
    <property type="match status" value="1"/>
</dbReference>
<evidence type="ECO:0000313" key="7">
    <source>
        <dbReference type="Proteomes" id="UP000216225"/>
    </source>
</evidence>
<keyword evidence="3" id="KW-0238">DNA-binding</keyword>
<dbReference type="AlphaFoldDB" id="A0A3R7HNE2"/>
<evidence type="ECO:0000256" key="3">
    <source>
        <dbReference type="ARBA" id="ARBA00023125"/>
    </source>
</evidence>
<sequence>MELRQLRYFVAVAEELHFGKAAQRLAISQPPLSFNIARLEESLGYALLRRSTRAVELTAAGKVFYREACRILSLADQAQALGGRAARGEAGSLRIGFVGAALLTPMASVLRRFDLERPGLLMTVHELNSFEQIDALQREQIDFGILHPRSIPEGLHAQVLYREPFVCALPASHPLAGRKEIRLQALKDEPFVLFPRHFSPEYHDRIIAMCVAAGFTPQVRYEVRANATVASLVAAGFGVAIVPRSVCRVAIDGLQFRPLASTRVESELIGVWRGEDYESLIRPLLAEMALQLKEGAS</sequence>
<dbReference type="PRINTS" id="PR00039">
    <property type="entry name" value="HTHLYSR"/>
</dbReference>
<dbReference type="InterPro" id="IPR036390">
    <property type="entry name" value="WH_DNA-bd_sf"/>
</dbReference>
<evidence type="ECO:0000259" key="5">
    <source>
        <dbReference type="PROSITE" id="PS50931"/>
    </source>
</evidence>
<proteinExistence type="inferred from homology"/>
<dbReference type="PROSITE" id="PS50931">
    <property type="entry name" value="HTH_LYSR"/>
    <property type="match status" value="1"/>
</dbReference>
<feature type="domain" description="HTH lysR-type" evidence="5">
    <location>
        <begin position="1"/>
        <end position="58"/>
    </location>
</feature>
<gene>
    <name evidence="6" type="ORF">CE154_009850</name>
</gene>
<dbReference type="SUPFAM" id="SSF53850">
    <property type="entry name" value="Periplasmic binding protein-like II"/>
    <property type="match status" value="1"/>
</dbReference>
<dbReference type="PANTHER" id="PTHR30346:SF28">
    <property type="entry name" value="HTH-TYPE TRANSCRIPTIONAL REGULATOR CYNR"/>
    <property type="match status" value="1"/>
</dbReference>
<evidence type="ECO:0000256" key="1">
    <source>
        <dbReference type="ARBA" id="ARBA00009437"/>
    </source>
</evidence>
<dbReference type="FunFam" id="1.10.10.10:FF:000001">
    <property type="entry name" value="LysR family transcriptional regulator"/>
    <property type="match status" value="1"/>
</dbReference>
<evidence type="ECO:0000256" key="2">
    <source>
        <dbReference type="ARBA" id="ARBA00023015"/>
    </source>
</evidence>
<protein>
    <submittedName>
        <fullName evidence="6">LysR family transcriptional regulator</fullName>
    </submittedName>
</protein>
<name>A0A3R7HNE2_9BURK</name>
<comment type="similarity">
    <text evidence="1">Belongs to the LysR transcriptional regulatory family.</text>
</comment>
<dbReference type="PANTHER" id="PTHR30346">
    <property type="entry name" value="TRANSCRIPTIONAL DUAL REGULATOR HCAR-RELATED"/>
    <property type="match status" value="1"/>
</dbReference>
<dbReference type="GO" id="GO:0032993">
    <property type="term" value="C:protein-DNA complex"/>
    <property type="evidence" value="ECO:0007669"/>
    <property type="project" value="TreeGrafter"/>
</dbReference>
<evidence type="ECO:0000313" key="6">
    <source>
        <dbReference type="EMBL" id="RKJ96339.1"/>
    </source>
</evidence>
<dbReference type="InterPro" id="IPR000847">
    <property type="entry name" value="LysR_HTH_N"/>
</dbReference>
<dbReference type="EMBL" id="NKDB02000002">
    <property type="protein sequence ID" value="RKJ96339.1"/>
    <property type="molecule type" value="Genomic_DNA"/>
</dbReference>
<dbReference type="Pfam" id="PF03466">
    <property type="entry name" value="LysR_substrate"/>
    <property type="match status" value="1"/>
</dbReference>
<dbReference type="Proteomes" id="UP000216225">
    <property type="component" value="Unassembled WGS sequence"/>
</dbReference>